<accession>A0A0A9B5G8</accession>
<protein>
    <submittedName>
        <fullName evidence="1">Uncharacterized protein</fullName>
    </submittedName>
</protein>
<organism evidence="1">
    <name type="scientific">Arundo donax</name>
    <name type="common">Giant reed</name>
    <name type="synonym">Donax arundinaceus</name>
    <dbReference type="NCBI Taxonomy" id="35708"/>
    <lineage>
        <taxon>Eukaryota</taxon>
        <taxon>Viridiplantae</taxon>
        <taxon>Streptophyta</taxon>
        <taxon>Embryophyta</taxon>
        <taxon>Tracheophyta</taxon>
        <taxon>Spermatophyta</taxon>
        <taxon>Magnoliopsida</taxon>
        <taxon>Liliopsida</taxon>
        <taxon>Poales</taxon>
        <taxon>Poaceae</taxon>
        <taxon>PACMAD clade</taxon>
        <taxon>Arundinoideae</taxon>
        <taxon>Arundineae</taxon>
        <taxon>Arundo</taxon>
    </lineage>
</organism>
<dbReference type="AlphaFoldDB" id="A0A0A9B5G8"/>
<evidence type="ECO:0000313" key="1">
    <source>
        <dbReference type="EMBL" id="JAD59234.1"/>
    </source>
</evidence>
<sequence length="21" mass="2488">MLYSPGSTITSLALWYLQRRM</sequence>
<reference evidence="1" key="2">
    <citation type="journal article" date="2015" name="Data Brief">
        <title>Shoot transcriptome of the giant reed, Arundo donax.</title>
        <authorList>
            <person name="Barrero R.A."/>
            <person name="Guerrero F.D."/>
            <person name="Moolhuijzen P."/>
            <person name="Goolsby J.A."/>
            <person name="Tidwell J."/>
            <person name="Bellgard S.E."/>
            <person name="Bellgard M.I."/>
        </authorList>
    </citation>
    <scope>NUCLEOTIDE SEQUENCE</scope>
    <source>
        <tissue evidence="1">Shoot tissue taken approximately 20 cm above the soil surface</tissue>
    </source>
</reference>
<dbReference type="EMBL" id="GBRH01238661">
    <property type="protein sequence ID" value="JAD59234.1"/>
    <property type="molecule type" value="Transcribed_RNA"/>
</dbReference>
<name>A0A0A9B5G8_ARUDO</name>
<reference evidence="1" key="1">
    <citation type="submission" date="2014-09" db="EMBL/GenBank/DDBJ databases">
        <authorList>
            <person name="Magalhaes I.L.F."/>
            <person name="Oliveira U."/>
            <person name="Santos F.R."/>
            <person name="Vidigal T.H.D.A."/>
            <person name="Brescovit A.D."/>
            <person name="Santos A.J."/>
        </authorList>
    </citation>
    <scope>NUCLEOTIDE SEQUENCE</scope>
    <source>
        <tissue evidence="1">Shoot tissue taken approximately 20 cm above the soil surface</tissue>
    </source>
</reference>
<proteinExistence type="predicted"/>